<dbReference type="EMBL" id="CAMAPF010000989">
    <property type="protein sequence ID" value="CAH9135532.1"/>
    <property type="molecule type" value="Genomic_DNA"/>
</dbReference>
<organism evidence="2 3">
    <name type="scientific">Cuscuta epithymum</name>
    <dbReference type="NCBI Taxonomy" id="186058"/>
    <lineage>
        <taxon>Eukaryota</taxon>
        <taxon>Viridiplantae</taxon>
        <taxon>Streptophyta</taxon>
        <taxon>Embryophyta</taxon>
        <taxon>Tracheophyta</taxon>
        <taxon>Spermatophyta</taxon>
        <taxon>Magnoliopsida</taxon>
        <taxon>eudicotyledons</taxon>
        <taxon>Gunneridae</taxon>
        <taxon>Pentapetalae</taxon>
        <taxon>asterids</taxon>
        <taxon>lamiids</taxon>
        <taxon>Solanales</taxon>
        <taxon>Convolvulaceae</taxon>
        <taxon>Cuscuteae</taxon>
        <taxon>Cuscuta</taxon>
        <taxon>Cuscuta subgen. Cuscuta</taxon>
    </lineage>
</organism>
<evidence type="ECO:0000313" key="2">
    <source>
        <dbReference type="EMBL" id="CAH9135532.1"/>
    </source>
</evidence>
<keyword evidence="3" id="KW-1185">Reference proteome</keyword>
<protein>
    <recommendedName>
        <fullName evidence="4">Reverse transcriptase zinc-binding domain-containing protein</fullName>
    </recommendedName>
</protein>
<dbReference type="Proteomes" id="UP001152523">
    <property type="component" value="Unassembled WGS sequence"/>
</dbReference>
<sequence length="188" mass="21574">MQFFHEQLETIEHLFFNCCDTGLVWRDICAWVGMKRAGFTLSSVVKCCKKDFGGARLRSKAVTLAFCATIHTIWKARNENIFPLTDQGLTMQIKVATYKILYRLYPPEMIDFLFFILALERDSVIFVMQAMFVCCVLDLLALFGMPNMVSLIVLSDNGNLVCCLILLGYAPLLVCYTYLQFIKKNYIN</sequence>
<proteinExistence type="predicted"/>
<evidence type="ECO:0000256" key="1">
    <source>
        <dbReference type="SAM" id="Phobius"/>
    </source>
</evidence>
<comment type="caution">
    <text evidence="2">The sequence shown here is derived from an EMBL/GenBank/DDBJ whole genome shotgun (WGS) entry which is preliminary data.</text>
</comment>
<keyword evidence="1" id="KW-1133">Transmembrane helix</keyword>
<keyword evidence="1" id="KW-0812">Transmembrane</keyword>
<feature type="transmembrane region" description="Helical" evidence="1">
    <location>
        <begin position="158"/>
        <end position="179"/>
    </location>
</feature>
<dbReference type="AlphaFoldDB" id="A0AAV0FJC1"/>
<evidence type="ECO:0008006" key="4">
    <source>
        <dbReference type="Google" id="ProtNLM"/>
    </source>
</evidence>
<feature type="non-terminal residue" evidence="2">
    <location>
        <position position="188"/>
    </location>
</feature>
<gene>
    <name evidence="2" type="ORF">CEPIT_LOCUS34589</name>
</gene>
<feature type="transmembrane region" description="Helical" evidence="1">
    <location>
        <begin position="124"/>
        <end position="146"/>
    </location>
</feature>
<reference evidence="2" key="1">
    <citation type="submission" date="2022-07" db="EMBL/GenBank/DDBJ databases">
        <authorList>
            <person name="Macas J."/>
            <person name="Novak P."/>
            <person name="Neumann P."/>
        </authorList>
    </citation>
    <scope>NUCLEOTIDE SEQUENCE</scope>
</reference>
<keyword evidence="1" id="KW-0472">Membrane</keyword>
<evidence type="ECO:0000313" key="3">
    <source>
        <dbReference type="Proteomes" id="UP001152523"/>
    </source>
</evidence>
<name>A0AAV0FJC1_9ASTE</name>
<accession>A0AAV0FJC1</accession>